<proteinExistence type="predicted"/>
<protein>
    <submittedName>
        <fullName evidence="2">Uncharacterized protein</fullName>
    </submittedName>
</protein>
<dbReference type="EMBL" id="MT512498">
    <property type="protein sequence ID" value="QKG82352.1"/>
    <property type="molecule type" value="Genomic_DNA"/>
</dbReference>
<evidence type="ECO:0000313" key="2">
    <source>
        <dbReference type="EMBL" id="QKG82352.1"/>
    </source>
</evidence>
<reference evidence="2 3" key="1">
    <citation type="submission" date="2020-05" db="EMBL/GenBank/DDBJ databases">
        <title>Phylogenomic Characterization of Ranaviruses Detected in Fish and Amphibians in Thailand.</title>
        <authorList>
            <person name="Sriwanayos P."/>
            <person name="Subramaniam K."/>
            <person name="Stilwell N.K."/>
            <person name="Imnoi K."/>
            <person name="Kanchanakhan S."/>
            <person name="Polchana J."/>
            <person name="Waltzek T.B."/>
        </authorList>
    </citation>
    <scope>NUCLEOTIDE SEQUENCE [LARGE SCALE GENOMIC DNA]</scope>
    <source>
        <strain evidence="2">D11-067</strain>
    </source>
</reference>
<gene>
    <name evidence="2" type="primary">TFV 91</name>
</gene>
<organismHost>
    <name type="scientific">Hoplobatrachus tigerinus</name>
    <name type="common">Indian bullfrog</name>
    <name type="synonym">Rana tigerina</name>
    <dbReference type="NCBI Taxonomy" id="103373"/>
</organismHost>
<dbReference type="Proteomes" id="UP000502736">
    <property type="component" value="Segment"/>
</dbReference>
<feature type="compositionally biased region" description="Basic and acidic residues" evidence="1">
    <location>
        <begin position="14"/>
        <end position="42"/>
    </location>
</feature>
<evidence type="ECO:0000313" key="3">
    <source>
        <dbReference type="Proteomes" id="UP000502736"/>
    </source>
</evidence>
<organism evidence="2 3">
    <name type="scientific">Rana tigrina ranavirus</name>
    <dbReference type="NCBI Taxonomy" id="160691"/>
    <lineage>
        <taxon>Viruses</taxon>
        <taxon>Varidnaviria</taxon>
        <taxon>Bamfordvirae</taxon>
        <taxon>Nucleocytoviricota</taxon>
        <taxon>Megaviricetes</taxon>
        <taxon>Pimascovirales</taxon>
        <taxon>Pimascovirales incertae sedis</taxon>
        <taxon>Iridoviridae</taxon>
        <taxon>Alphairidovirinae</taxon>
        <taxon>Ranavirus</taxon>
        <taxon>Ranavirus rana1</taxon>
        <taxon>Frog virus 3</taxon>
    </lineage>
</organism>
<evidence type="ECO:0000256" key="1">
    <source>
        <dbReference type="SAM" id="MobiDB-lite"/>
    </source>
</evidence>
<name>A0A6M8PC98_RTRV</name>
<accession>A0A6M8PC98</accession>
<feature type="region of interest" description="Disordered" evidence="1">
    <location>
        <begin position="14"/>
        <end position="43"/>
    </location>
</feature>
<sequence>MVVRLAVRAKMPKDPLARDSLPKDPLARDSLPKDPLARDSLPKDPLAIDFLSDKTSSTDGTQSSDIYLLKIVTAVDSMLLIVSKDLCDPKGIRLKVFGVSRLFRGET</sequence>